<keyword evidence="3" id="KW-1185">Reference proteome</keyword>
<organism evidence="2 3">
    <name type="scientific">Megalurothrips usitatus</name>
    <name type="common">bean blossom thrips</name>
    <dbReference type="NCBI Taxonomy" id="439358"/>
    <lineage>
        <taxon>Eukaryota</taxon>
        <taxon>Metazoa</taxon>
        <taxon>Ecdysozoa</taxon>
        <taxon>Arthropoda</taxon>
        <taxon>Hexapoda</taxon>
        <taxon>Insecta</taxon>
        <taxon>Pterygota</taxon>
        <taxon>Neoptera</taxon>
        <taxon>Paraneoptera</taxon>
        <taxon>Thysanoptera</taxon>
        <taxon>Terebrantia</taxon>
        <taxon>Thripoidea</taxon>
        <taxon>Thripidae</taxon>
        <taxon>Megalurothrips</taxon>
    </lineage>
</organism>
<comment type="caution">
    <text evidence="2">The sequence shown here is derived from an EMBL/GenBank/DDBJ whole genome shotgun (WGS) entry which is preliminary data.</text>
</comment>
<dbReference type="Proteomes" id="UP001075354">
    <property type="component" value="Chromosome 13"/>
</dbReference>
<reference evidence="2" key="1">
    <citation type="submission" date="2022-12" db="EMBL/GenBank/DDBJ databases">
        <title>Chromosome-level genome assembly of the bean flower thrips Megalurothrips usitatus.</title>
        <authorList>
            <person name="Ma L."/>
            <person name="Liu Q."/>
            <person name="Li H."/>
            <person name="Cai W."/>
        </authorList>
    </citation>
    <scope>NUCLEOTIDE SEQUENCE</scope>
    <source>
        <strain evidence="2">Cailab_2022a</strain>
    </source>
</reference>
<name>A0AAV7X9Z0_9NEOP</name>
<evidence type="ECO:0000313" key="3">
    <source>
        <dbReference type="Proteomes" id="UP001075354"/>
    </source>
</evidence>
<dbReference type="AlphaFoldDB" id="A0AAV7X9Z0"/>
<sequence>MRPVILVVVILATTSAGLRQSARAVHSPPEGVGSVHGEDTVRNEVWWKENLLTKASNGTPTLPPIDNTRHHFGTVNFTDINYILLGKTKYQQNQESFSLGVPVTWLATNPYNGWV</sequence>
<evidence type="ECO:0000256" key="1">
    <source>
        <dbReference type="SAM" id="SignalP"/>
    </source>
</evidence>
<accession>A0AAV7X9Z0</accession>
<evidence type="ECO:0000313" key="2">
    <source>
        <dbReference type="EMBL" id="KAJ1521703.1"/>
    </source>
</evidence>
<gene>
    <name evidence="2" type="ORF">ONE63_003346</name>
</gene>
<feature type="signal peptide" evidence="1">
    <location>
        <begin position="1"/>
        <end position="24"/>
    </location>
</feature>
<dbReference type="EMBL" id="JAPTSV010000013">
    <property type="protein sequence ID" value="KAJ1521703.1"/>
    <property type="molecule type" value="Genomic_DNA"/>
</dbReference>
<proteinExistence type="predicted"/>
<keyword evidence="1" id="KW-0732">Signal</keyword>
<protein>
    <submittedName>
        <fullName evidence="2">Uncharacterized protein</fullName>
    </submittedName>
</protein>
<feature type="chain" id="PRO_5043440231" evidence="1">
    <location>
        <begin position="25"/>
        <end position="115"/>
    </location>
</feature>